<dbReference type="PANTHER" id="PTHR11746">
    <property type="entry name" value="O-METHYLTRANSFERASE"/>
    <property type="match status" value="1"/>
</dbReference>
<dbReference type="SUPFAM" id="SSF46785">
    <property type="entry name" value="Winged helix' DNA-binding domain"/>
    <property type="match status" value="1"/>
</dbReference>
<sequence>MDSTSQDDYVSDVLATKVESILYAAQLATACTLLMALKAAIELDLLEIIAKEGPDGSCSASELVAQAGATVNNPEAPVMLDRMCSLLASHSVFTCSVKETHDGVRERFYSLSPVCKLLIKNEDGVSLAPLVLMNHDKILMERWYFLKDAVLYGGIPFNKAYGMSPFEYKGRDERFNKVFNSAENSLLKGINFDLPHVIEGAITYPGMNLWPPRVTLGRLLPHARGLGFKPRRGVFPSGAKKEWGLSPKVKVRVLHTAQLDVTPQHCFKSYSIRLCTRTKPGFQVNGKLVSGDWTESPVQYGFVLNYYVWDKHGEQPSQRINREFPNRAQAMNLARNMVIDANGSQFEDMIFKAPTNLEPSNPAAKRFFDMLKKADAPLYKGCEGHSILSATSRMLNIKSDFNMSQTCYDRVMQAIKEFIPRSTMCSNYYQSKKMVSQLGLGCDHARYKPKEEGSSNGKDISYKYKHYFMLILRLQRLYMSKETAQHTTWHHEHKREPGVLSHPSDREAWKKFDQIHAPFATYSMNVKLSFYTNGFTPFEMSSTLYSCWPVIMIFWHLIQQWILHDWSDEHSLKILKNCYKELPKNGKVIVIEFVLPETPDTARETKIMLNADMIMLALHAGRKERTAKEFESLAMGADFKGFHPTCGAFNTWVMEFCK</sequence>
<evidence type="ECO:0000256" key="2">
    <source>
        <dbReference type="ARBA" id="ARBA00022679"/>
    </source>
</evidence>
<gene>
    <name evidence="7" type="ORF">Tci_010699</name>
</gene>
<evidence type="ECO:0000256" key="1">
    <source>
        <dbReference type="ARBA" id="ARBA00022603"/>
    </source>
</evidence>
<keyword evidence="2 7" id="KW-0808">Transferase</keyword>
<dbReference type="InterPro" id="IPR012967">
    <property type="entry name" value="COMT_dimerisation"/>
</dbReference>
<dbReference type="PROSITE" id="PS51683">
    <property type="entry name" value="SAM_OMT_II"/>
    <property type="match status" value="1"/>
</dbReference>
<dbReference type="Pfam" id="PF00891">
    <property type="entry name" value="Methyltransf_2"/>
    <property type="match status" value="2"/>
</dbReference>
<protein>
    <submittedName>
        <fullName evidence="7">Caffeic acid 3-O-methyltransferase</fullName>
    </submittedName>
</protein>
<dbReference type="GO" id="GO:0046983">
    <property type="term" value="F:protein dimerization activity"/>
    <property type="evidence" value="ECO:0007669"/>
    <property type="project" value="InterPro"/>
</dbReference>
<evidence type="ECO:0000259" key="6">
    <source>
        <dbReference type="Pfam" id="PF08100"/>
    </source>
</evidence>
<dbReference type="GO" id="GO:0008757">
    <property type="term" value="F:S-adenosylmethionine-dependent methyltransferase activity"/>
    <property type="evidence" value="ECO:0007669"/>
    <property type="project" value="UniProtKB-ARBA"/>
</dbReference>
<comment type="caution">
    <text evidence="7">The sequence shown here is derived from an EMBL/GenBank/DDBJ whole genome shotgun (WGS) entry which is preliminary data.</text>
</comment>
<dbReference type="FunFam" id="1.10.10.10:FF:000357">
    <property type="entry name" value="Caffeic acid 3-O-methyltransferase"/>
    <property type="match status" value="1"/>
</dbReference>
<dbReference type="Gene3D" id="1.10.10.10">
    <property type="entry name" value="Winged helix-like DNA-binding domain superfamily/Winged helix DNA-binding domain"/>
    <property type="match status" value="1"/>
</dbReference>
<dbReference type="GO" id="GO:0008171">
    <property type="term" value="F:O-methyltransferase activity"/>
    <property type="evidence" value="ECO:0007669"/>
    <property type="project" value="InterPro"/>
</dbReference>
<dbReference type="InterPro" id="IPR029063">
    <property type="entry name" value="SAM-dependent_MTases_sf"/>
</dbReference>
<feature type="domain" description="O-methyltransferase C-terminal" evidence="5">
    <location>
        <begin position="143"/>
        <end position="183"/>
    </location>
</feature>
<dbReference type="Pfam" id="PF08100">
    <property type="entry name" value="Dimerisation"/>
    <property type="match status" value="1"/>
</dbReference>
<dbReference type="AlphaFoldDB" id="A0A6L2JNQ1"/>
<proteinExistence type="inferred from homology"/>
<evidence type="ECO:0000256" key="3">
    <source>
        <dbReference type="ARBA" id="ARBA00022691"/>
    </source>
</evidence>
<reference evidence="7" key="1">
    <citation type="journal article" date="2019" name="Sci. Rep.">
        <title>Draft genome of Tanacetum cinerariifolium, the natural source of mosquito coil.</title>
        <authorList>
            <person name="Yamashiro T."/>
            <person name="Shiraishi A."/>
            <person name="Satake H."/>
            <person name="Nakayama K."/>
        </authorList>
    </citation>
    <scope>NUCLEOTIDE SEQUENCE</scope>
</reference>
<dbReference type="InterPro" id="IPR016461">
    <property type="entry name" value="COMT-like"/>
</dbReference>
<feature type="domain" description="O-methyltransferase C-terminal" evidence="5">
    <location>
        <begin position="558"/>
        <end position="639"/>
    </location>
</feature>
<evidence type="ECO:0000313" key="7">
    <source>
        <dbReference type="EMBL" id="GEU38721.1"/>
    </source>
</evidence>
<organism evidence="7">
    <name type="scientific">Tanacetum cinerariifolium</name>
    <name type="common">Dalmatian daisy</name>
    <name type="synonym">Chrysanthemum cinerariifolium</name>
    <dbReference type="NCBI Taxonomy" id="118510"/>
    <lineage>
        <taxon>Eukaryota</taxon>
        <taxon>Viridiplantae</taxon>
        <taxon>Streptophyta</taxon>
        <taxon>Embryophyta</taxon>
        <taxon>Tracheophyta</taxon>
        <taxon>Spermatophyta</taxon>
        <taxon>Magnoliopsida</taxon>
        <taxon>eudicotyledons</taxon>
        <taxon>Gunneridae</taxon>
        <taxon>Pentapetalae</taxon>
        <taxon>asterids</taxon>
        <taxon>campanulids</taxon>
        <taxon>Asterales</taxon>
        <taxon>Asteraceae</taxon>
        <taxon>Asteroideae</taxon>
        <taxon>Anthemideae</taxon>
        <taxon>Anthemidinae</taxon>
        <taxon>Tanacetum</taxon>
    </lineage>
</organism>
<accession>A0A6L2JNQ1</accession>
<keyword evidence="3" id="KW-0949">S-adenosyl-L-methionine</keyword>
<dbReference type="Gene3D" id="3.40.50.150">
    <property type="entry name" value="Vaccinia Virus protein VP39"/>
    <property type="match status" value="2"/>
</dbReference>
<dbReference type="GO" id="GO:0032259">
    <property type="term" value="P:methylation"/>
    <property type="evidence" value="ECO:0007669"/>
    <property type="project" value="UniProtKB-KW"/>
</dbReference>
<keyword evidence="1 7" id="KW-0489">Methyltransferase</keyword>
<dbReference type="SUPFAM" id="SSF53335">
    <property type="entry name" value="S-adenosyl-L-methionine-dependent methyltransferases"/>
    <property type="match status" value="2"/>
</dbReference>
<comment type="similarity">
    <text evidence="4">Belongs to the class I-like SAM-binding methyltransferase superfamily. Cation-independent O-methyltransferase family. COMT subfamily.</text>
</comment>
<name>A0A6L2JNQ1_TANCI</name>
<dbReference type="EMBL" id="BKCJ010001086">
    <property type="protein sequence ID" value="GEU38721.1"/>
    <property type="molecule type" value="Genomic_DNA"/>
</dbReference>
<evidence type="ECO:0000259" key="5">
    <source>
        <dbReference type="Pfam" id="PF00891"/>
    </source>
</evidence>
<dbReference type="InterPro" id="IPR001077">
    <property type="entry name" value="COMT_C"/>
</dbReference>
<dbReference type="InterPro" id="IPR036388">
    <property type="entry name" value="WH-like_DNA-bd_sf"/>
</dbReference>
<feature type="domain" description="O-methyltransferase dimerisation" evidence="6">
    <location>
        <begin position="26"/>
        <end position="120"/>
    </location>
</feature>
<evidence type="ECO:0000256" key="4">
    <source>
        <dbReference type="ARBA" id="ARBA00034481"/>
    </source>
</evidence>
<dbReference type="InterPro" id="IPR036390">
    <property type="entry name" value="WH_DNA-bd_sf"/>
</dbReference>